<evidence type="ECO:0000313" key="2">
    <source>
        <dbReference type="Proteomes" id="UP000386466"/>
    </source>
</evidence>
<evidence type="ECO:0000313" key="1">
    <source>
        <dbReference type="EMBL" id="VFV46892.1"/>
    </source>
</evidence>
<name>A0A485PWF1_LYNPA</name>
<dbReference type="AlphaFoldDB" id="A0A485PWF1"/>
<keyword evidence="2" id="KW-1185">Reference proteome</keyword>
<dbReference type="Proteomes" id="UP000386466">
    <property type="component" value="Unassembled WGS sequence"/>
</dbReference>
<organism evidence="1 2">
    <name type="scientific">Lynx pardinus</name>
    <name type="common">Iberian lynx</name>
    <name type="synonym">Felis pardina</name>
    <dbReference type="NCBI Taxonomy" id="191816"/>
    <lineage>
        <taxon>Eukaryota</taxon>
        <taxon>Metazoa</taxon>
        <taxon>Chordata</taxon>
        <taxon>Craniata</taxon>
        <taxon>Vertebrata</taxon>
        <taxon>Euteleostomi</taxon>
        <taxon>Mammalia</taxon>
        <taxon>Eutheria</taxon>
        <taxon>Laurasiatheria</taxon>
        <taxon>Carnivora</taxon>
        <taxon>Feliformia</taxon>
        <taxon>Felidae</taxon>
        <taxon>Felinae</taxon>
        <taxon>Lynx</taxon>
    </lineage>
</organism>
<sequence length="63" mass="7178">EKNQEVATQVCYGFSIINHQRLHSRRVPYSAKADIATPIIFFQNAAGKPICISAFQEVTRRRT</sequence>
<gene>
    <name evidence="1" type="ORF">LYPA_23C003477</name>
</gene>
<accession>A0A485PWF1</accession>
<reference evidence="1 2" key="1">
    <citation type="submission" date="2019-01" db="EMBL/GenBank/DDBJ databases">
        <authorList>
            <person name="Alioto T."/>
            <person name="Alioto T."/>
        </authorList>
    </citation>
    <scope>NUCLEOTIDE SEQUENCE [LARGE SCALE GENOMIC DNA]</scope>
</reference>
<feature type="non-terminal residue" evidence="1">
    <location>
        <position position="1"/>
    </location>
</feature>
<protein>
    <submittedName>
        <fullName evidence="1">Uncharacterized protein</fullName>
    </submittedName>
</protein>
<proteinExistence type="predicted"/>
<dbReference type="EMBL" id="CAAGRJ010039709">
    <property type="protein sequence ID" value="VFV46892.1"/>
    <property type="molecule type" value="Genomic_DNA"/>
</dbReference>